<organism evidence="7 8">
    <name type="scientific">Perilla frutescens var. hirtella</name>
    <name type="common">Perilla citriodora</name>
    <name type="synonym">Perilla setoyensis</name>
    <dbReference type="NCBI Taxonomy" id="608512"/>
    <lineage>
        <taxon>Eukaryota</taxon>
        <taxon>Viridiplantae</taxon>
        <taxon>Streptophyta</taxon>
        <taxon>Embryophyta</taxon>
        <taxon>Tracheophyta</taxon>
        <taxon>Spermatophyta</taxon>
        <taxon>Magnoliopsida</taxon>
        <taxon>eudicotyledons</taxon>
        <taxon>Gunneridae</taxon>
        <taxon>Pentapetalae</taxon>
        <taxon>asterids</taxon>
        <taxon>lamiids</taxon>
        <taxon>Lamiales</taxon>
        <taxon>Lamiaceae</taxon>
        <taxon>Nepetoideae</taxon>
        <taxon>Elsholtzieae</taxon>
        <taxon>Perilla</taxon>
    </lineage>
</organism>
<name>A0AAD4ITI9_PERFH</name>
<dbReference type="AlphaFoldDB" id="A0AAD4ITI9"/>
<dbReference type="InterPro" id="IPR011598">
    <property type="entry name" value="bHLH_dom"/>
</dbReference>
<dbReference type="GO" id="GO:0006355">
    <property type="term" value="P:regulation of DNA-templated transcription"/>
    <property type="evidence" value="ECO:0007669"/>
    <property type="project" value="InterPro"/>
</dbReference>
<sequence>MSSRRSGRAKSRSFTQDEDEANLLIFKLQACLPADHSTSTTSNKKTSASEILKKTCNYIKKLQKEVDDLSDGLSQRLASGDIPPTDADIIRRLLKL</sequence>
<evidence type="ECO:0000256" key="1">
    <source>
        <dbReference type="ARBA" id="ARBA00004123"/>
    </source>
</evidence>
<keyword evidence="8" id="KW-1185">Reference proteome</keyword>
<evidence type="ECO:0000313" key="8">
    <source>
        <dbReference type="Proteomes" id="UP001190926"/>
    </source>
</evidence>
<protein>
    <recommendedName>
        <fullName evidence="6">BHLH domain-containing protein</fullName>
    </recommendedName>
</protein>
<reference evidence="7 8" key="1">
    <citation type="journal article" date="2021" name="Nat. Commun.">
        <title>Incipient diploidization of the medicinal plant Perilla within 10,000 years.</title>
        <authorList>
            <person name="Zhang Y."/>
            <person name="Shen Q."/>
            <person name="Leng L."/>
            <person name="Zhang D."/>
            <person name="Chen S."/>
            <person name="Shi Y."/>
            <person name="Ning Z."/>
            <person name="Chen S."/>
        </authorList>
    </citation>
    <scope>NUCLEOTIDE SEQUENCE [LARGE SCALE GENOMIC DNA]</scope>
    <source>
        <strain evidence="8">cv. PC099</strain>
    </source>
</reference>
<gene>
    <name evidence="7" type="ORF">C2S53_016927</name>
</gene>
<keyword evidence="5" id="KW-0539">Nucleus</keyword>
<dbReference type="GO" id="GO:0005634">
    <property type="term" value="C:nucleus"/>
    <property type="evidence" value="ECO:0007669"/>
    <property type="project" value="UniProtKB-SubCell"/>
</dbReference>
<dbReference type="SUPFAM" id="SSF47459">
    <property type="entry name" value="HLH, helix-loop-helix DNA-binding domain"/>
    <property type="match status" value="1"/>
</dbReference>
<dbReference type="Pfam" id="PF23174">
    <property type="entry name" value="bHLH_ILI"/>
    <property type="match status" value="1"/>
</dbReference>
<dbReference type="PANTHER" id="PTHR38546">
    <property type="entry name" value="DNA BINDING PROTEIN"/>
    <property type="match status" value="1"/>
</dbReference>
<dbReference type="GO" id="GO:0046983">
    <property type="term" value="F:protein dimerization activity"/>
    <property type="evidence" value="ECO:0007669"/>
    <property type="project" value="InterPro"/>
</dbReference>
<accession>A0AAD4ITI9</accession>
<dbReference type="PANTHER" id="PTHR38546:SF3">
    <property type="entry name" value="DNA BINDING PROTEIN"/>
    <property type="match status" value="1"/>
</dbReference>
<dbReference type="InterPro" id="IPR044293">
    <property type="entry name" value="PRE"/>
</dbReference>
<dbReference type="InterPro" id="IPR036638">
    <property type="entry name" value="HLH_DNA-bd_sf"/>
</dbReference>
<comment type="subcellular location">
    <subcellularLocation>
        <location evidence="1">Nucleus</location>
    </subcellularLocation>
</comment>
<feature type="domain" description="BHLH" evidence="6">
    <location>
        <begin position="5"/>
        <end position="62"/>
    </location>
</feature>
<evidence type="ECO:0000256" key="3">
    <source>
        <dbReference type="ARBA" id="ARBA00023015"/>
    </source>
</evidence>
<dbReference type="InterPro" id="IPR044172">
    <property type="entry name" value="ILI2-like"/>
</dbReference>
<dbReference type="Gene3D" id="4.10.280.10">
    <property type="entry name" value="Helix-loop-helix DNA-binding domain"/>
    <property type="match status" value="1"/>
</dbReference>
<comment type="caution">
    <text evidence="7">The sequence shown here is derived from an EMBL/GenBank/DDBJ whole genome shotgun (WGS) entry which is preliminary data.</text>
</comment>
<dbReference type="Proteomes" id="UP001190926">
    <property type="component" value="Unassembled WGS sequence"/>
</dbReference>
<keyword evidence="3" id="KW-0805">Transcription regulation</keyword>
<keyword evidence="4" id="KW-0804">Transcription</keyword>
<dbReference type="EMBL" id="SDAM02002213">
    <property type="protein sequence ID" value="KAH6821285.1"/>
    <property type="molecule type" value="Genomic_DNA"/>
</dbReference>
<evidence type="ECO:0000259" key="6">
    <source>
        <dbReference type="PROSITE" id="PS50888"/>
    </source>
</evidence>
<evidence type="ECO:0000256" key="2">
    <source>
        <dbReference type="ARBA" id="ARBA00022604"/>
    </source>
</evidence>
<keyword evidence="2" id="KW-0341">Growth regulation</keyword>
<evidence type="ECO:0000256" key="5">
    <source>
        <dbReference type="ARBA" id="ARBA00023242"/>
    </source>
</evidence>
<evidence type="ECO:0000256" key="4">
    <source>
        <dbReference type="ARBA" id="ARBA00023163"/>
    </source>
</evidence>
<dbReference type="PROSITE" id="PS50888">
    <property type="entry name" value="BHLH"/>
    <property type="match status" value="1"/>
</dbReference>
<evidence type="ECO:0000313" key="7">
    <source>
        <dbReference type="EMBL" id="KAH6821285.1"/>
    </source>
</evidence>
<dbReference type="GO" id="GO:0040008">
    <property type="term" value="P:regulation of growth"/>
    <property type="evidence" value="ECO:0007669"/>
    <property type="project" value="InterPro"/>
</dbReference>
<proteinExistence type="predicted"/>